<feature type="coiled-coil region" evidence="1">
    <location>
        <begin position="111"/>
        <end position="145"/>
    </location>
</feature>
<reference evidence="4" key="1">
    <citation type="journal article" date="2020" name="Fungal Divers.">
        <title>Resolving the Mortierellaceae phylogeny through synthesis of multi-gene phylogenetics and phylogenomics.</title>
        <authorList>
            <person name="Vandepol N."/>
            <person name="Liber J."/>
            <person name="Desiro A."/>
            <person name="Na H."/>
            <person name="Kennedy M."/>
            <person name="Barry K."/>
            <person name="Grigoriev I.V."/>
            <person name="Miller A.N."/>
            <person name="O'Donnell K."/>
            <person name="Stajich J.E."/>
            <person name="Bonito G."/>
        </authorList>
    </citation>
    <scope>NUCLEOTIDE SEQUENCE</scope>
    <source>
        <strain evidence="4">KOD1015</strain>
    </source>
</reference>
<evidence type="ECO:0000313" key="5">
    <source>
        <dbReference type="Proteomes" id="UP000780801"/>
    </source>
</evidence>
<dbReference type="SUPFAM" id="SSF63491">
    <property type="entry name" value="BAG domain"/>
    <property type="match status" value="1"/>
</dbReference>
<dbReference type="Pfam" id="PF02179">
    <property type="entry name" value="BAG"/>
    <property type="match status" value="1"/>
</dbReference>
<feature type="region of interest" description="Disordered" evidence="2">
    <location>
        <begin position="229"/>
        <end position="251"/>
    </location>
</feature>
<gene>
    <name evidence="4" type="ORF">BGW38_009346</name>
</gene>
<dbReference type="SMART" id="SM00264">
    <property type="entry name" value="BAG"/>
    <property type="match status" value="1"/>
</dbReference>
<proteinExistence type="predicted"/>
<evidence type="ECO:0000256" key="2">
    <source>
        <dbReference type="SAM" id="MobiDB-lite"/>
    </source>
</evidence>
<dbReference type="Proteomes" id="UP000780801">
    <property type="component" value="Unassembled WGS sequence"/>
</dbReference>
<feature type="region of interest" description="Disordered" evidence="2">
    <location>
        <begin position="442"/>
        <end position="561"/>
    </location>
</feature>
<dbReference type="Gene3D" id="1.20.58.120">
    <property type="entry name" value="BAG domain"/>
    <property type="match status" value="1"/>
</dbReference>
<keyword evidence="5" id="KW-1185">Reference proteome</keyword>
<dbReference type="OrthoDB" id="333905at2759"/>
<dbReference type="InterPro" id="IPR003103">
    <property type="entry name" value="BAG_domain"/>
</dbReference>
<feature type="compositionally biased region" description="Acidic residues" evidence="2">
    <location>
        <begin position="522"/>
        <end position="532"/>
    </location>
</feature>
<feature type="compositionally biased region" description="Basic and acidic residues" evidence="2">
    <location>
        <begin position="533"/>
        <end position="542"/>
    </location>
</feature>
<feature type="compositionally biased region" description="Low complexity" evidence="2">
    <location>
        <begin position="453"/>
        <end position="465"/>
    </location>
</feature>
<dbReference type="EMBL" id="JAABOA010000683">
    <property type="protein sequence ID" value="KAF9583491.1"/>
    <property type="molecule type" value="Genomic_DNA"/>
</dbReference>
<dbReference type="AlphaFoldDB" id="A0A9P6FZC2"/>
<feature type="region of interest" description="Disordered" evidence="2">
    <location>
        <begin position="265"/>
        <end position="288"/>
    </location>
</feature>
<evidence type="ECO:0000313" key="4">
    <source>
        <dbReference type="EMBL" id="KAF9583491.1"/>
    </source>
</evidence>
<sequence length="561" mass="63014">MYPYYAYPFSSGPSAYRSTFTPLSGSSVAWATQVQPSLGRSSFVVDDGEDEDEEELLLRAALERKQRERASRRQRQYELLLQQERQRQHALAIVQAQAQAQAQDRAHAHARAQARARYETKQEAIRQYNQALRIQEQQARQAAALESFVVDNIFYQPRQRHQEYIEPTAYKHDGIEDDEHAEFDLSEPLNELLNAVFFPHQKRVRSFSDRYPCKRRQSDFEEKCAFKTGDDKTPQLKKRSEEKRTTKEAKSVADLLASVTATSASSAPSSCKKTREKASSSSKTEQQPQYTVYPDLGAFFETLLGGTDGNAVVNGCREQLRAQERTVQQKHSELNMIESTLDSFSQDLTQALAGVQLQEDQSDKIPLDGKSEDGLEEDRKQVLVAEEHVTKAMIEIDAVESDGDLSIRQRRKELIQKSQDMLELVDAFKKKKLNTGKSADRVESKYSEVNFGSSDSSSSSSFSESLVAKETDVEMTDDAAADPKEVDLSATDETNVQNDDNDDEVQPYTVTAPTSVDSVTVQEDEGAEDNDVEKESENKESGAKAVSGDESAPEDFEMIRA</sequence>
<protein>
    <recommendedName>
        <fullName evidence="3">BAG domain-containing protein</fullName>
    </recommendedName>
</protein>
<dbReference type="GO" id="GO:0051087">
    <property type="term" value="F:protein-folding chaperone binding"/>
    <property type="evidence" value="ECO:0007669"/>
    <property type="project" value="InterPro"/>
</dbReference>
<dbReference type="InterPro" id="IPR036533">
    <property type="entry name" value="BAG_dom_sf"/>
</dbReference>
<keyword evidence="1" id="KW-0175">Coiled coil</keyword>
<name>A0A9P6FZC2_9FUNG</name>
<dbReference type="PROSITE" id="PS51035">
    <property type="entry name" value="BAG"/>
    <property type="match status" value="1"/>
</dbReference>
<feature type="compositionally biased region" description="Acidic residues" evidence="2">
    <location>
        <begin position="551"/>
        <end position="561"/>
    </location>
</feature>
<feature type="domain" description="BAG" evidence="3">
    <location>
        <begin position="371"/>
        <end position="429"/>
    </location>
</feature>
<evidence type="ECO:0000259" key="3">
    <source>
        <dbReference type="PROSITE" id="PS51035"/>
    </source>
</evidence>
<comment type="caution">
    <text evidence="4">The sequence shown here is derived from an EMBL/GenBank/DDBJ whole genome shotgun (WGS) entry which is preliminary data.</text>
</comment>
<feature type="compositionally biased region" description="Polar residues" evidence="2">
    <location>
        <begin position="279"/>
        <end position="288"/>
    </location>
</feature>
<organism evidence="4 5">
    <name type="scientific">Lunasporangiospora selenospora</name>
    <dbReference type="NCBI Taxonomy" id="979761"/>
    <lineage>
        <taxon>Eukaryota</taxon>
        <taxon>Fungi</taxon>
        <taxon>Fungi incertae sedis</taxon>
        <taxon>Mucoromycota</taxon>
        <taxon>Mortierellomycotina</taxon>
        <taxon>Mortierellomycetes</taxon>
        <taxon>Mortierellales</taxon>
        <taxon>Mortierellaceae</taxon>
        <taxon>Lunasporangiospora</taxon>
    </lineage>
</organism>
<accession>A0A9P6FZC2</accession>
<feature type="compositionally biased region" description="Polar residues" evidence="2">
    <location>
        <begin position="508"/>
        <end position="521"/>
    </location>
</feature>
<evidence type="ECO:0000256" key="1">
    <source>
        <dbReference type="SAM" id="Coils"/>
    </source>
</evidence>